<keyword evidence="3" id="KW-1185">Reference proteome</keyword>
<feature type="transmembrane region" description="Helical" evidence="1">
    <location>
        <begin position="6"/>
        <end position="22"/>
    </location>
</feature>
<feature type="transmembrane region" description="Helical" evidence="1">
    <location>
        <begin position="169"/>
        <end position="194"/>
    </location>
</feature>
<dbReference type="AlphaFoldDB" id="A0A1R2BP88"/>
<organism evidence="2 3">
    <name type="scientific">Stentor coeruleus</name>
    <dbReference type="NCBI Taxonomy" id="5963"/>
    <lineage>
        <taxon>Eukaryota</taxon>
        <taxon>Sar</taxon>
        <taxon>Alveolata</taxon>
        <taxon>Ciliophora</taxon>
        <taxon>Postciliodesmatophora</taxon>
        <taxon>Heterotrichea</taxon>
        <taxon>Heterotrichida</taxon>
        <taxon>Stentoridae</taxon>
        <taxon>Stentor</taxon>
    </lineage>
</organism>
<gene>
    <name evidence="2" type="ORF">SteCoe_21462</name>
</gene>
<comment type="caution">
    <text evidence="2">The sequence shown here is derived from an EMBL/GenBank/DDBJ whole genome shotgun (WGS) entry which is preliminary data.</text>
</comment>
<evidence type="ECO:0000313" key="3">
    <source>
        <dbReference type="Proteomes" id="UP000187209"/>
    </source>
</evidence>
<keyword evidence="1" id="KW-1133">Transmembrane helix</keyword>
<accession>A0A1R2BP88</accession>
<proteinExistence type="predicted"/>
<dbReference type="Proteomes" id="UP000187209">
    <property type="component" value="Unassembled WGS sequence"/>
</dbReference>
<keyword evidence="1" id="KW-0472">Membrane</keyword>
<evidence type="ECO:0008006" key="4">
    <source>
        <dbReference type="Google" id="ProtNLM"/>
    </source>
</evidence>
<evidence type="ECO:0000256" key="1">
    <source>
        <dbReference type="SAM" id="Phobius"/>
    </source>
</evidence>
<keyword evidence="1" id="KW-0812">Transmembrane</keyword>
<feature type="transmembrane region" description="Helical" evidence="1">
    <location>
        <begin position="105"/>
        <end position="125"/>
    </location>
</feature>
<protein>
    <recommendedName>
        <fullName evidence="4">TRP C-terminal domain-containing protein</fullName>
    </recommendedName>
</protein>
<dbReference type="EMBL" id="MPUH01000510">
    <property type="protein sequence ID" value="OMJ78659.1"/>
    <property type="molecule type" value="Genomic_DNA"/>
</dbReference>
<evidence type="ECO:0000313" key="2">
    <source>
        <dbReference type="EMBL" id="OMJ78659.1"/>
    </source>
</evidence>
<feature type="transmembrane region" description="Helical" evidence="1">
    <location>
        <begin position="29"/>
        <end position="50"/>
    </location>
</feature>
<feature type="transmembrane region" description="Helical" evidence="1">
    <location>
        <begin position="137"/>
        <end position="157"/>
    </location>
</feature>
<sequence>MSYFEVGMASIIAIKFCIYNILEQKINFEVSFVLLVTEFFIAMIIIGLVYKRNNIEPEDSELDEFLLKYGTLFEEFYNRGISDWIYYPMLILRKISLMVLSTTSIPGNIAIFISGIFSFANLIYSWYVRPYKSKISLIYNIAIEIIILSVHAVVFATHNNLVRFSKHSLALACIWIIFAGWMLNSLYSILSILLRIKEYIYNRKVRVGIEAADTSPVNLVVSSYRNNKFSETSQDIIFSKRL</sequence>
<name>A0A1R2BP88_9CILI</name>
<reference evidence="2 3" key="1">
    <citation type="submission" date="2016-11" db="EMBL/GenBank/DDBJ databases">
        <title>The macronuclear genome of Stentor coeruleus: a giant cell with tiny introns.</title>
        <authorList>
            <person name="Slabodnick M."/>
            <person name="Ruby J.G."/>
            <person name="Reiff S.B."/>
            <person name="Swart E.C."/>
            <person name="Gosai S."/>
            <person name="Prabakaran S."/>
            <person name="Witkowska E."/>
            <person name="Larue G.E."/>
            <person name="Fisher S."/>
            <person name="Freeman R.M."/>
            <person name="Gunawardena J."/>
            <person name="Chu W."/>
            <person name="Stover N.A."/>
            <person name="Gregory B.D."/>
            <person name="Nowacki M."/>
            <person name="Derisi J."/>
            <person name="Roy S.W."/>
            <person name="Marshall W.F."/>
            <person name="Sood P."/>
        </authorList>
    </citation>
    <scope>NUCLEOTIDE SEQUENCE [LARGE SCALE GENOMIC DNA]</scope>
    <source>
        <strain evidence="2">WM001</strain>
    </source>
</reference>